<proteinExistence type="predicted"/>
<reference evidence="1 2" key="1">
    <citation type="submission" date="2023-10" db="EMBL/GenBank/DDBJ databases">
        <title>Draft genome sequence of Xylaria bambusicola isolate GMP-LS, the root and basal stem rot pathogen of sugarcane in Indonesia.</title>
        <authorList>
            <person name="Selvaraj P."/>
            <person name="Muralishankar V."/>
            <person name="Muruganantham S."/>
            <person name="Sp S."/>
            <person name="Haryani S."/>
            <person name="Lau K.J.X."/>
            <person name="Naqvi N.I."/>
        </authorList>
    </citation>
    <scope>NUCLEOTIDE SEQUENCE [LARGE SCALE GENOMIC DNA]</scope>
    <source>
        <strain evidence="1">GMP-LS</strain>
    </source>
</reference>
<organism evidence="1 2">
    <name type="scientific">Xylaria bambusicola</name>
    <dbReference type="NCBI Taxonomy" id="326684"/>
    <lineage>
        <taxon>Eukaryota</taxon>
        <taxon>Fungi</taxon>
        <taxon>Dikarya</taxon>
        <taxon>Ascomycota</taxon>
        <taxon>Pezizomycotina</taxon>
        <taxon>Sordariomycetes</taxon>
        <taxon>Xylariomycetidae</taxon>
        <taxon>Xylariales</taxon>
        <taxon>Xylariaceae</taxon>
        <taxon>Xylaria</taxon>
    </lineage>
</organism>
<evidence type="ECO:0000313" key="1">
    <source>
        <dbReference type="EMBL" id="KAK5625095.1"/>
    </source>
</evidence>
<dbReference type="EMBL" id="JAWHQM010000002">
    <property type="protein sequence ID" value="KAK5625095.1"/>
    <property type="molecule type" value="Genomic_DNA"/>
</dbReference>
<keyword evidence="2" id="KW-1185">Reference proteome</keyword>
<dbReference type="AlphaFoldDB" id="A0AAN7U435"/>
<dbReference type="Proteomes" id="UP001305414">
    <property type="component" value="Unassembled WGS sequence"/>
</dbReference>
<comment type="caution">
    <text evidence="1">The sequence shown here is derived from an EMBL/GenBank/DDBJ whole genome shotgun (WGS) entry which is preliminary data.</text>
</comment>
<sequence>MNDSYSNLNLLIILHTYHTQSITENVNVRAPALTLLFAVGLASAQYKNATIVVEKFLGNRYQNTTILFPPEFDYENPKILNQVSSLYQIGPEYTYFCFATRPDGTRYGDEWFGLGNPLHLSTDNLVVKMISCHLE</sequence>
<evidence type="ECO:0000313" key="2">
    <source>
        <dbReference type="Proteomes" id="UP001305414"/>
    </source>
</evidence>
<gene>
    <name evidence="1" type="ORF">RRF57_000811</name>
</gene>
<accession>A0AAN7U435</accession>
<name>A0AAN7U435_9PEZI</name>
<protein>
    <submittedName>
        <fullName evidence="1">Uncharacterized protein</fullName>
    </submittedName>
</protein>